<dbReference type="WBParaSite" id="RSKR_0001042800.1">
    <property type="protein sequence ID" value="RSKR_0001042800.1"/>
    <property type="gene ID" value="RSKR_0001042800"/>
</dbReference>
<dbReference type="Proteomes" id="UP000095286">
    <property type="component" value="Unplaced"/>
</dbReference>
<protein>
    <submittedName>
        <fullName evidence="2">DNA damage-binding protein 1</fullName>
    </submittedName>
</protein>
<name>A0AC35UER9_9BILA</name>
<organism evidence="1 2">
    <name type="scientific">Rhabditophanes sp. KR3021</name>
    <dbReference type="NCBI Taxonomy" id="114890"/>
    <lineage>
        <taxon>Eukaryota</taxon>
        <taxon>Metazoa</taxon>
        <taxon>Ecdysozoa</taxon>
        <taxon>Nematoda</taxon>
        <taxon>Chromadorea</taxon>
        <taxon>Rhabditida</taxon>
        <taxon>Tylenchina</taxon>
        <taxon>Panagrolaimomorpha</taxon>
        <taxon>Strongyloidoidea</taxon>
        <taxon>Alloionematidae</taxon>
        <taxon>Rhabditophanes</taxon>
    </lineage>
</organism>
<evidence type="ECO:0000313" key="2">
    <source>
        <dbReference type="WBParaSite" id="RSKR_0001042800.1"/>
    </source>
</evidence>
<accession>A0AC35UER9</accession>
<sequence>MSAPVNIGKLPITDEHDRMISVICDNKLYIFDRKHKKEDGKVYSTAVFYSGLPFAAYDLLTNKLLHHGVHKDLKIVGDISEMIFAVNDNMFLLTYSSHECTDLKEVYKFDKESNEFNHLFKVTGETKYPGSYENQTCQLIMGGVDNQTSNAYFISDTDSSVVIALNMLDGKATKFTFEAENKDEQGMYLVMTNACYHDNKIDVFGGVHGCGLMPVHDSVFRFDFKTMKHSVIPISLADNYNLGMSSIAFMICLPEKDAILVARNYETCGMDMGTPRPWDEKLWLLSDVSTSHPKWTRLNSRLSGNSDLPNNRVIFANCDPAGKFVIYGKNQEGLFIEKVSCEPDQPDNFENYE</sequence>
<reference evidence="2" key="1">
    <citation type="submission" date="2016-11" db="UniProtKB">
        <authorList>
            <consortium name="WormBaseParasite"/>
        </authorList>
    </citation>
    <scope>IDENTIFICATION</scope>
    <source>
        <strain evidence="2">KR3021</strain>
    </source>
</reference>
<evidence type="ECO:0000313" key="1">
    <source>
        <dbReference type="Proteomes" id="UP000095286"/>
    </source>
</evidence>
<proteinExistence type="predicted"/>